<feature type="domain" description="Zinc knuckle CX2CX4HX4C" evidence="2">
    <location>
        <begin position="182"/>
        <end position="226"/>
    </location>
</feature>
<dbReference type="PANTHER" id="PTHR31286:SF153">
    <property type="entry name" value="DUF4283 DOMAIN PROTEIN"/>
    <property type="match status" value="1"/>
</dbReference>
<dbReference type="InterPro" id="IPR025836">
    <property type="entry name" value="Zn_knuckle_CX2CX4HX4C"/>
</dbReference>
<evidence type="ECO:0000259" key="2">
    <source>
        <dbReference type="Pfam" id="PF14392"/>
    </source>
</evidence>
<evidence type="ECO:0000259" key="1">
    <source>
        <dbReference type="Pfam" id="PF14111"/>
    </source>
</evidence>
<dbReference type="Pfam" id="PF14392">
    <property type="entry name" value="zf-CCHC_4"/>
    <property type="match status" value="1"/>
</dbReference>
<dbReference type="AlphaFoldDB" id="A0A9D3UW21"/>
<accession>A0A9D3UW21</accession>
<dbReference type="InterPro" id="IPR025558">
    <property type="entry name" value="DUF4283"/>
</dbReference>
<dbReference type="Pfam" id="PF14111">
    <property type="entry name" value="DUF4283"/>
    <property type="match status" value="1"/>
</dbReference>
<sequence>MRFQLVLVLYAISYKLRLEDGKGSDEVEAWDIDQEEDPSEQISNMCLVGCFLTATTVNFLSTRMVMANLWHSLGGVTITDIGEKRFLFHFYCEVDLDRVVKGWPWTFNNHLLVIHTLKEGDDPLEVPLLYANFWVQIHNIPSGMYLEAMAKQFSDFVGVFLDYDAKAIAARLRNCMRIQVQIDICQRLKRKKKLIIAKTKEIYTIFKYEKLSTFCFLCGRLGHGESLYPIRMVQGSKELPLGWDISLKAPPQRATIGGSIWLREPGSIWGVNVGES</sequence>
<dbReference type="PANTHER" id="PTHR31286">
    <property type="entry name" value="GLYCINE-RICH CELL WALL STRUCTURAL PROTEIN 1.8-LIKE"/>
    <property type="match status" value="1"/>
</dbReference>
<dbReference type="InterPro" id="IPR040256">
    <property type="entry name" value="At4g02000-like"/>
</dbReference>
<proteinExistence type="predicted"/>
<protein>
    <recommendedName>
        <fullName evidence="5">DUF4283 domain-containing protein</fullName>
    </recommendedName>
</protein>
<evidence type="ECO:0008006" key="5">
    <source>
        <dbReference type="Google" id="ProtNLM"/>
    </source>
</evidence>
<evidence type="ECO:0000313" key="3">
    <source>
        <dbReference type="EMBL" id="KAH1063104.1"/>
    </source>
</evidence>
<gene>
    <name evidence="3" type="ORF">J1N35_028091</name>
</gene>
<dbReference type="Proteomes" id="UP000828251">
    <property type="component" value="Unassembled WGS sequence"/>
</dbReference>
<organism evidence="3 4">
    <name type="scientific">Gossypium stocksii</name>
    <dbReference type="NCBI Taxonomy" id="47602"/>
    <lineage>
        <taxon>Eukaryota</taxon>
        <taxon>Viridiplantae</taxon>
        <taxon>Streptophyta</taxon>
        <taxon>Embryophyta</taxon>
        <taxon>Tracheophyta</taxon>
        <taxon>Spermatophyta</taxon>
        <taxon>Magnoliopsida</taxon>
        <taxon>eudicotyledons</taxon>
        <taxon>Gunneridae</taxon>
        <taxon>Pentapetalae</taxon>
        <taxon>rosids</taxon>
        <taxon>malvids</taxon>
        <taxon>Malvales</taxon>
        <taxon>Malvaceae</taxon>
        <taxon>Malvoideae</taxon>
        <taxon>Gossypium</taxon>
    </lineage>
</organism>
<name>A0A9D3UW21_9ROSI</name>
<keyword evidence="4" id="KW-1185">Reference proteome</keyword>
<dbReference type="EMBL" id="JAIQCV010000009">
    <property type="protein sequence ID" value="KAH1063104.1"/>
    <property type="molecule type" value="Genomic_DNA"/>
</dbReference>
<reference evidence="3 4" key="1">
    <citation type="journal article" date="2021" name="Plant Biotechnol. J.">
        <title>Multi-omics assisted identification of the key and species-specific regulatory components of drought-tolerant mechanisms in Gossypium stocksii.</title>
        <authorList>
            <person name="Yu D."/>
            <person name="Ke L."/>
            <person name="Zhang D."/>
            <person name="Wu Y."/>
            <person name="Sun Y."/>
            <person name="Mei J."/>
            <person name="Sun J."/>
            <person name="Sun Y."/>
        </authorList>
    </citation>
    <scope>NUCLEOTIDE SEQUENCE [LARGE SCALE GENOMIC DNA]</scope>
    <source>
        <strain evidence="4">cv. E1</strain>
        <tissue evidence="3">Leaf</tissue>
    </source>
</reference>
<feature type="domain" description="DUF4283" evidence="1">
    <location>
        <begin position="45"/>
        <end position="120"/>
    </location>
</feature>
<comment type="caution">
    <text evidence="3">The sequence shown here is derived from an EMBL/GenBank/DDBJ whole genome shotgun (WGS) entry which is preliminary data.</text>
</comment>
<evidence type="ECO:0000313" key="4">
    <source>
        <dbReference type="Proteomes" id="UP000828251"/>
    </source>
</evidence>
<dbReference type="OrthoDB" id="1707487at2759"/>